<name>A0A3G9G2F3_9CAUL</name>
<protein>
    <recommendedName>
        <fullName evidence="5">Lipoprotein</fullName>
    </recommendedName>
</protein>
<dbReference type="OrthoDB" id="7173982at2"/>
<dbReference type="PROSITE" id="PS51257">
    <property type="entry name" value="PROKAR_LIPOPROTEIN"/>
    <property type="match status" value="1"/>
</dbReference>
<evidence type="ECO:0000256" key="2">
    <source>
        <dbReference type="SAM" id="SignalP"/>
    </source>
</evidence>
<organism evidence="3 4">
    <name type="scientific">Asticcacaulis excentricus</name>
    <dbReference type="NCBI Taxonomy" id="78587"/>
    <lineage>
        <taxon>Bacteria</taxon>
        <taxon>Pseudomonadati</taxon>
        <taxon>Pseudomonadota</taxon>
        <taxon>Alphaproteobacteria</taxon>
        <taxon>Caulobacterales</taxon>
        <taxon>Caulobacteraceae</taxon>
        <taxon>Asticcacaulis</taxon>
    </lineage>
</organism>
<proteinExistence type="predicted"/>
<dbReference type="EMBL" id="AP018827">
    <property type="protein sequence ID" value="BBF80887.1"/>
    <property type="molecule type" value="Genomic_DNA"/>
</dbReference>
<gene>
    <name evidence="3" type="ORF">EM6_1480</name>
</gene>
<dbReference type="Proteomes" id="UP000278756">
    <property type="component" value="Chromosome 1"/>
</dbReference>
<evidence type="ECO:0008006" key="5">
    <source>
        <dbReference type="Google" id="ProtNLM"/>
    </source>
</evidence>
<keyword evidence="2" id="KW-0732">Signal</keyword>
<feature type="region of interest" description="Disordered" evidence="1">
    <location>
        <begin position="50"/>
        <end position="98"/>
    </location>
</feature>
<feature type="signal peptide" evidence="2">
    <location>
        <begin position="1"/>
        <end position="28"/>
    </location>
</feature>
<sequence length="98" mass="10508">MTATVSRSFVKAALLLAAISGLGLTACAKQGDLERAPPLWGKRAQEEVAAKKKAEAEGKATERALPRKEFKNEMPDPYQQNSKVADAPLEGTGNAQRQ</sequence>
<dbReference type="RefSeq" id="WP_126421554.1">
    <property type="nucleotide sequence ID" value="NZ_AP018827.1"/>
</dbReference>
<feature type="compositionally biased region" description="Basic and acidic residues" evidence="1">
    <location>
        <begin position="50"/>
        <end position="74"/>
    </location>
</feature>
<evidence type="ECO:0000256" key="1">
    <source>
        <dbReference type="SAM" id="MobiDB-lite"/>
    </source>
</evidence>
<reference evidence="4" key="2">
    <citation type="journal article" date="2017" name="Plant Physiol. Biochem.">
        <title>Differential oxidative and antioxidative response of duckweed Lemna minor toward plant growth promoting/inhibiting bacteria.</title>
        <authorList>
            <person name="Ishizawa H."/>
            <person name="Kuroda M."/>
            <person name="Morikawa M."/>
            <person name="Ike M."/>
        </authorList>
    </citation>
    <scope>NUCLEOTIDE SEQUENCE [LARGE SCALE GENOMIC DNA]</scope>
    <source>
        <strain evidence="4">M6</strain>
    </source>
</reference>
<feature type="chain" id="PRO_5018314792" description="Lipoprotein" evidence="2">
    <location>
        <begin position="29"/>
        <end position="98"/>
    </location>
</feature>
<evidence type="ECO:0000313" key="4">
    <source>
        <dbReference type="Proteomes" id="UP000278756"/>
    </source>
</evidence>
<evidence type="ECO:0000313" key="3">
    <source>
        <dbReference type="EMBL" id="BBF80887.1"/>
    </source>
</evidence>
<reference evidence="4" key="1">
    <citation type="journal article" date="2017" name="Biotechnol. Biofuels">
        <title>Evaluation of environmental bacterial communities as a factor affecting the growth of duckweed Lemna minor.</title>
        <authorList>
            <person name="Ishizawa H."/>
            <person name="Kuroda M."/>
            <person name="Morikawa M."/>
            <person name="Ike M."/>
        </authorList>
    </citation>
    <scope>NUCLEOTIDE SEQUENCE [LARGE SCALE GENOMIC DNA]</scope>
    <source>
        <strain evidence="4">M6</strain>
    </source>
</reference>
<dbReference type="AlphaFoldDB" id="A0A3G9G2F3"/>
<accession>A0A3G9G2F3</accession>